<feature type="domain" description="GP-PDE" evidence="7">
    <location>
        <begin position="801"/>
        <end position="1125"/>
    </location>
</feature>
<evidence type="ECO:0000259" key="7">
    <source>
        <dbReference type="PROSITE" id="PS51704"/>
    </source>
</evidence>
<protein>
    <submittedName>
        <fullName evidence="8">Glycerophosphoryl diester phosphodiesterase Gde1</fullName>
    </submittedName>
</protein>
<dbReference type="PANTHER" id="PTHR22958:SF1">
    <property type="entry name" value="GLYCEROPHOSPHOCHOLINE PHOSPHODIESTERASE GPCPD1"/>
    <property type="match status" value="1"/>
</dbReference>
<proteinExistence type="predicted"/>
<keyword evidence="3 4" id="KW-0040">ANK repeat</keyword>
<dbReference type="CDD" id="cd14447">
    <property type="entry name" value="SPX"/>
    <property type="match status" value="1"/>
</dbReference>
<dbReference type="OMA" id="AKACMRE"/>
<dbReference type="Pfam" id="PF25329">
    <property type="entry name" value="C2_GDE1"/>
    <property type="match status" value="1"/>
</dbReference>
<evidence type="ECO:0000256" key="3">
    <source>
        <dbReference type="ARBA" id="ARBA00023043"/>
    </source>
</evidence>
<dbReference type="VEuPathDB" id="FungiDB:SOCG_04855"/>
<keyword evidence="2" id="KW-0378">Hydrolase</keyword>
<dbReference type="Gene3D" id="3.20.20.190">
    <property type="entry name" value="Phosphatidylinositol (PI) phosphodiesterase"/>
    <property type="match status" value="1"/>
</dbReference>
<dbReference type="OrthoDB" id="197419at2759"/>
<evidence type="ECO:0000256" key="2">
    <source>
        <dbReference type="ARBA" id="ARBA00022801"/>
    </source>
</evidence>
<dbReference type="Gene3D" id="1.25.40.20">
    <property type="entry name" value="Ankyrin repeat-containing domain"/>
    <property type="match status" value="1"/>
</dbReference>
<evidence type="ECO:0000256" key="4">
    <source>
        <dbReference type="PROSITE-ProRule" id="PRU00023"/>
    </source>
</evidence>
<organism evidence="8 9">
    <name type="scientific">Schizosaccharomyces octosporus (strain yFS286)</name>
    <name type="common">Fission yeast</name>
    <name type="synonym">Octosporomyces octosporus</name>
    <dbReference type="NCBI Taxonomy" id="483514"/>
    <lineage>
        <taxon>Eukaryota</taxon>
        <taxon>Fungi</taxon>
        <taxon>Dikarya</taxon>
        <taxon>Ascomycota</taxon>
        <taxon>Taphrinomycotina</taxon>
        <taxon>Schizosaccharomycetes</taxon>
        <taxon>Schizosaccharomycetales</taxon>
        <taxon>Schizosaccharomycetaceae</taxon>
        <taxon>Schizosaccharomyces</taxon>
    </lineage>
</organism>
<dbReference type="RefSeq" id="XP_013019456.1">
    <property type="nucleotide sequence ID" value="XM_013164002.1"/>
</dbReference>
<keyword evidence="1" id="KW-0677">Repeat</keyword>
<accession>S9PVZ8</accession>
<feature type="compositionally biased region" description="Low complexity" evidence="5">
    <location>
        <begin position="574"/>
        <end position="587"/>
    </location>
</feature>
<dbReference type="eggNOG" id="KOG2421">
    <property type="taxonomic scope" value="Eukaryota"/>
</dbReference>
<gene>
    <name evidence="8" type="ORF">SOCG_04855</name>
</gene>
<evidence type="ECO:0000259" key="6">
    <source>
        <dbReference type="PROSITE" id="PS51382"/>
    </source>
</evidence>
<evidence type="ECO:0000256" key="5">
    <source>
        <dbReference type="SAM" id="MobiDB-lite"/>
    </source>
</evidence>
<dbReference type="GO" id="GO:0047389">
    <property type="term" value="F:glycerophosphocholine phosphodiesterase activity"/>
    <property type="evidence" value="ECO:0007669"/>
    <property type="project" value="TreeGrafter"/>
</dbReference>
<evidence type="ECO:0000256" key="1">
    <source>
        <dbReference type="ARBA" id="ARBA00022737"/>
    </source>
</evidence>
<dbReference type="PANTHER" id="PTHR22958">
    <property type="entry name" value="GLYCEROPHOSPHORYL DIESTER PHOSPHODIESTERASE"/>
    <property type="match status" value="1"/>
</dbReference>
<dbReference type="eggNOG" id="KOG0504">
    <property type="taxonomic scope" value="Eukaryota"/>
</dbReference>
<dbReference type="SUPFAM" id="SSF51695">
    <property type="entry name" value="PLC-like phosphodiesterases"/>
    <property type="match status" value="1"/>
</dbReference>
<reference evidence="8 9" key="1">
    <citation type="journal article" date="2011" name="Science">
        <title>Comparative functional genomics of the fission yeasts.</title>
        <authorList>
            <person name="Rhind N."/>
            <person name="Chen Z."/>
            <person name="Yassour M."/>
            <person name="Thompson D.A."/>
            <person name="Haas B.J."/>
            <person name="Habib N."/>
            <person name="Wapinski I."/>
            <person name="Roy S."/>
            <person name="Lin M.F."/>
            <person name="Heiman D.I."/>
            <person name="Young S.K."/>
            <person name="Furuya K."/>
            <person name="Guo Y."/>
            <person name="Pidoux A."/>
            <person name="Chen H.M."/>
            <person name="Robbertse B."/>
            <person name="Goldberg J.M."/>
            <person name="Aoki K."/>
            <person name="Bayne E.H."/>
            <person name="Berlin A.M."/>
            <person name="Desjardins C.A."/>
            <person name="Dobbs E."/>
            <person name="Dukaj L."/>
            <person name="Fan L."/>
            <person name="FitzGerald M.G."/>
            <person name="French C."/>
            <person name="Gujja S."/>
            <person name="Hansen K."/>
            <person name="Keifenheim D."/>
            <person name="Levin J.Z."/>
            <person name="Mosher R.A."/>
            <person name="Mueller C.A."/>
            <person name="Pfiffner J."/>
            <person name="Priest M."/>
            <person name="Russ C."/>
            <person name="Smialowska A."/>
            <person name="Swoboda P."/>
            <person name="Sykes S.M."/>
            <person name="Vaughn M."/>
            <person name="Vengrova S."/>
            <person name="Yoder R."/>
            <person name="Zeng Q."/>
            <person name="Allshire R."/>
            <person name="Baulcombe D."/>
            <person name="Birren B.W."/>
            <person name="Brown W."/>
            <person name="Ekwall K."/>
            <person name="Kellis M."/>
            <person name="Leatherwood J."/>
            <person name="Levin H."/>
            <person name="Margalit H."/>
            <person name="Martienssen R."/>
            <person name="Nieduszynski C.A."/>
            <person name="Spatafora J.W."/>
            <person name="Friedman N."/>
            <person name="Dalgaard J.Z."/>
            <person name="Baumann P."/>
            <person name="Niki H."/>
            <person name="Regev A."/>
            <person name="Nusbaum C."/>
        </authorList>
    </citation>
    <scope>NUCLEOTIDE SEQUENCE [LARGE SCALE GENOMIC DNA]</scope>
    <source>
        <strain evidence="9">yFS286</strain>
    </source>
</reference>
<feature type="domain" description="SPX" evidence="6">
    <location>
        <begin position="1"/>
        <end position="152"/>
    </location>
</feature>
<dbReference type="EMBL" id="KE503207">
    <property type="protein sequence ID" value="EPX72162.1"/>
    <property type="molecule type" value="Genomic_DNA"/>
</dbReference>
<dbReference type="PROSITE" id="PS51704">
    <property type="entry name" value="GP_PDE"/>
    <property type="match status" value="1"/>
</dbReference>
<keyword evidence="9" id="KW-1185">Reference proteome</keyword>
<feature type="region of interest" description="Disordered" evidence="5">
    <location>
        <begin position="779"/>
        <end position="815"/>
    </location>
</feature>
<dbReference type="Pfam" id="PF03009">
    <property type="entry name" value="GDPD"/>
    <property type="match status" value="1"/>
</dbReference>
<dbReference type="PROSITE" id="PS50297">
    <property type="entry name" value="ANK_REP_REGION"/>
    <property type="match status" value="1"/>
</dbReference>
<dbReference type="InterPro" id="IPR051578">
    <property type="entry name" value="GDPD"/>
</dbReference>
<evidence type="ECO:0000313" key="8">
    <source>
        <dbReference type="EMBL" id="EPX72162.1"/>
    </source>
</evidence>
<dbReference type="GO" id="GO:0046475">
    <property type="term" value="P:glycerophospholipid catabolic process"/>
    <property type="evidence" value="ECO:0007669"/>
    <property type="project" value="TreeGrafter"/>
</dbReference>
<dbReference type="InterPro" id="IPR057506">
    <property type="entry name" value="C2_GPCPD1"/>
</dbReference>
<dbReference type="InterPro" id="IPR036770">
    <property type="entry name" value="Ankyrin_rpt-contain_sf"/>
</dbReference>
<name>S9PVZ8_SCHOY</name>
<dbReference type="SUPFAM" id="SSF48403">
    <property type="entry name" value="Ankyrin repeat"/>
    <property type="match status" value="1"/>
</dbReference>
<evidence type="ECO:0000313" key="9">
    <source>
        <dbReference type="Proteomes" id="UP000016088"/>
    </source>
</evidence>
<dbReference type="InterPro" id="IPR017946">
    <property type="entry name" value="PLC-like_Pdiesterase_TIM-brl"/>
</dbReference>
<dbReference type="Proteomes" id="UP000016088">
    <property type="component" value="Unassembled WGS sequence"/>
</dbReference>
<dbReference type="InterPro" id="IPR002110">
    <property type="entry name" value="Ankyrin_rpt"/>
</dbReference>
<dbReference type="InterPro" id="IPR004331">
    <property type="entry name" value="SPX_dom"/>
</dbReference>
<feature type="compositionally biased region" description="Low complexity" evidence="5">
    <location>
        <begin position="785"/>
        <end position="800"/>
    </location>
</feature>
<feature type="repeat" description="ANK" evidence="4">
    <location>
        <begin position="422"/>
        <end position="454"/>
    </location>
</feature>
<dbReference type="PROSITE" id="PS51382">
    <property type="entry name" value="SPX"/>
    <property type="match status" value="1"/>
</dbReference>
<dbReference type="SMART" id="SM00248">
    <property type="entry name" value="ANK"/>
    <property type="match status" value="6"/>
</dbReference>
<dbReference type="InterPro" id="IPR030395">
    <property type="entry name" value="GP_PDE_dom"/>
</dbReference>
<dbReference type="HOGENOM" id="CLU_005444_1_0_1"/>
<feature type="region of interest" description="Disordered" evidence="5">
    <location>
        <begin position="572"/>
        <end position="592"/>
    </location>
</feature>
<dbReference type="Pfam" id="PF12796">
    <property type="entry name" value="Ank_2"/>
    <property type="match status" value="2"/>
</dbReference>
<dbReference type="PROSITE" id="PS50088">
    <property type="entry name" value="ANK_REPEAT"/>
    <property type="match status" value="2"/>
</dbReference>
<dbReference type="PROSITE" id="PS50007">
    <property type="entry name" value="PIPLC_X_DOMAIN"/>
    <property type="match status" value="1"/>
</dbReference>
<dbReference type="GeneID" id="25033815"/>
<dbReference type="AlphaFoldDB" id="S9PVZ8"/>
<sequence length="1130" mass="124285">MLTCSLQLALISEFADEYVDYNGIKQKIQYVASLPPNEKEYMLRASDGVYPKGSPDEMLIANLEKVANFFSTNISQLNAYISRLSKEDDLEITHQHNGSSNESQERNKQVKDLDLRLQKLSSFAEWNKLAFEKLSTKMDKHLGTDRETTFYERKVVKLDFANSAKIYETLLSLKTWDNSQKKIDTLKKLEHISSKHPIKKDLLAYIQQDDVREIAETCINAPEAVLIDILAATIVAAAKACMREVVGRMGLRSECLASALRRAVNNLDGSDHGVYCFLDVVKDICSVVYLGKDHLNTLLTRILAVERNSKGQTVMHSAAEAGFDTLSNEFCKIISSIPSAEPLNWMRPYWFDVMQDTPLTLAIRGNHVKVLHALLSCQDKSTPSSKPGPIPPLVLVCLVGDNAGLIKELLDAGFNVNEHDAKGSTALHAAVRNHRLSCVKMLIQYGADQNIREAPFSWTPLMLAGALGFSEIMKVLIELGSPVDEVDASGWTAMEHAVVRGNMEVLDLLQTSITLSDGPVNLDSLSIKPSGAEVRSRKRAMELQPSSSIVILRLSGLTGRIRVTLEGEETQYLSGKASSNIGSSKSSTADLPTSSLATNIQANSLDSSASSREKSTSSSVVIDVPRSHFDNVGEVDLEDVVEPDETVDDSIYMHYEATEEINTKSTVASPPYELIFTTNNVEKTTVCIDALGHRSLKVIGRAYAQLSDFIPSLGKDMQSLRPLPSLTLLSSKGLKPIAKIHVDALVSTIPDKDVLKLGSERVHGANSLESVSNIDRSALEDADESPAASKSPSESGKSSSVEVIGHRGLGKNQPDRLTLQLGENTVQSFIKAADLGASYVELDVQLTKDKVPVVYHDFSVNETGTDTQVHSLTLEQFLSVSHSPSDKKMADELQEYSLKRRPRAYSSSVTRSSDTHLNLLNLLNSQEEHSATKHKVYKGNALGHSICAPFNTLRDILEKVPQSVGLNVEFKYPMLSEAEEENLLPVAYDYNAFVDTILSVIQKHGGHRRYIFSSFNPDVCILLSLKCSVPVLFLTEGGTAFRTDARAASLKNSMRFAAQWNLLGIVSACEPLIKSPRLIKAVKQLKLTCYTYGVLNNDTDNVRRQVRFGVDAVIVDNVLAVRKALNEADN</sequence>
<feature type="repeat" description="ANK" evidence="4">
    <location>
        <begin position="456"/>
        <end position="488"/>
    </location>
</feature>